<dbReference type="STRING" id="946362.F2UFC6"/>
<feature type="compositionally biased region" description="Low complexity" evidence="3">
    <location>
        <begin position="970"/>
        <end position="986"/>
    </location>
</feature>
<dbReference type="PANTHER" id="PTHR46652">
    <property type="entry name" value="LEUCINE-RICH REPEAT AND IQ DOMAIN-CONTAINING PROTEIN 1-RELATED"/>
    <property type="match status" value="1"/>
</dbReference>
<protein>
    <submittedName>
        <fullName evidence="4">Uncharacterized protein</fullName>
    </submittedName>
</protein>
<feature type="compositionally biased region" description="Low complexity" evidence="3">
    <location>
        <begin position="10"/>
        <end position="37"/>
    </location>
</feature>
<organism evidence="5">
    <name type="scientific">Salpingoeca rosetta (strain ATCC 50818 / BSB-021)</name>
    <dbReference type="NCBI Taxonomy" id="946362"/>
    <lineage>
        <taxon>Eukaryota</taxon>
        <taxon>Choanoflagellata</taxon>
        <taxon>Craspedida</taxon>
        <taxon>Salpingoecidae</taxon>
        <taxon>Salpingoeca</taxon>
    </lineage>
</organism>
<dbReference type="KEGG" id="sre:PTSG_06976"/>
<dbReference type="PANTHER" id="PTHR46652:SF3">
    <property type="entry name" value="LEUCINE-RICH REPEAT-CONTAINING PROTEIN 9"/>
    <property type="match status" value="1"/>
</dbReference>
<keyword evidence="5" id="KW-1185">Reference proteome</keyword>
<feature type="compositionally biased region" description="Acidic residues" evidence="3">
    <location>
        <begin position="825"/>
        <end position="862"/>
    </location>
</feature>
<evidence type="ECO:0000313" key="4">
    <source>
        <dbReference type="EMBL" id="EGD75326.1"/>
    </source>
</evidence>
<feature type="region of interest" description="Disordered" evidence="3">
    <location>
        <begin position="740"/>
        <end position="936"/>
    </location>
</feature>
<dbReference type="InterPro" id="IPR003591">
    <property type="entry name" value="Leu-rich_rpt_typical-subtyp"/>
</dbReference>
<feature type="compositionally biased region" description="Gly residues" evidence="3">
    <location>
        <begin position="1620"/>
        <end position="1633"/>
    </location>
</feature>
<dbReference type="EMBL" id="GL832971">
    <property type="protein sequence ID" value="EGD75326.1"/>
    <property type="molecule type" value="Genomic_DNA"/>
</dbReference>
<dbReference type="InParanoid" id="F2UFC6"/>
<accession>F2UFC6</accession>
<dbReference type="SUPFAM" id="SSF52047">
    <property type="entry name" value="RNI-like"/>
    <property type="match status" value="1"/>
</dbReference>
<evidence type="ECO:0000313" key="5">
    <source>
        <dbReference type="Proteomes" id="UP000007799"/>
    </source>
</evidence>
<feature type="region of interest" description="Disordered" evidence="3">
    <location>
        <begin position="1797"/>
        <end position="1824"/>
    </location>
</feature>
<dbReference type="RefSeq" id="XP_004992379.1">
    <property type="nucleotide sequence ID" value="XM_004992322.1"/>
</dbReference>
<evidence type="ECO:0000256" key="2">
    <source>
        <dbReference type="ARBA" id="ARBA00022737"/>
    </source>
</evidence>
<dbReference type="OrthoDB" id="266138at2759"/>
<dbReference type="InterPro" id="IPR032675">
    <property type="entry name" value="LRR_dom_sf"/>
</dbReference>
<dbReference type="Pfam" id="PF13855">
    <property type="entry name" value="LRR_8"/>
    <property type="match status" value="2"/>
</dbReference>
<feature type="compositionally biased region" description="Low complexity" evidence="3">
    <location>
        <begin position="1648"/>
        <end position="1669"/>
    </location>
</feature>
<proteinExistence type="predicted"/>
<evidence type="ECO:0000256" key="1">
    <source>
        <dbReference type="ARBA" id="ARBA00022614"/>
    </source>
</evidence>
<dbReference type="Gene3D" id="3.80.10.10">
    <property type="entry name" value="Ribonuclease Inhibitor"/>
    <property type="match status" value="6"/>
</dbReference>
<feature type="compositionally biased region" description="Basic and acidic residues" evidence="3">
    <location>
        <begin position="79"/>
        <end position="104"/>
    </location>
</feature>
<dbReference type="Proteomes" id="UP000007799">
    <property type="component" value="Unassembled WGS sequence"/>
</dbReference>
<gene>
    <name evidence="4" type="ORF">PTSG_06976</name>
</gene>
<dbReference type="eggNOG" id="KOG0531">
    <property type="taxonomic scope" value="Eukaryota"/>
</dbReference>
<dbReference type="GeneID" id="16072941"/>
<dbReference type="PROSITE" id="PS51450">
    <property type="entry name" value="LRR"/>
    <property type="match status" value="7"/>
</dbReference>
<feature type="region of interest" description="Disordered" evidence="3">
    <location>
        <begin position="1"/>
        <end position="112"/>
    </location>
</feature>
<keyword evidence="2" id="KW-0677">Repeat</keyword>
<evidence type="ECO:0000256" key="3">
    <source>
        <dbReference type="SAM" id="MobiDB-lite"/>
    </source>
</evidence>
<reference evidence="4" key="1">
    <citation type="submission" date="2009-08" db="EMBL/GenBank/DDBJ databases">
        <title>Annotation of Salpingoeca rosetta.</title>
        <authorList>
            <consortium name="The Broad Institute Genome Sequencing Platform"/>
            <person name="Russ C."/>
            <person name="Cuomo C."/>
            <person name="Burger G."/>
            <person name="Gray M.W."/>
            <person name="Holland P.W.H."/>
            <person name="King N."/>
            <person name="Lang F.B.F."/>
            <person name="Roger A.J."/>
            <person name="Ruiz-Trillo I."/>
            <person name="Young S.K."/>
            <person name="Zeng Q."/>
            <person name="Gargeya S."/>
            <person name="Alvarado L."/>
            <person name="Berlin A."/>
            <person name="Chapman S.B."/>
            <person name="Chen Z."/>
            <person name="Freedman E."/>
            <person name="Gellesch M."/>
            <person name="Goldberg J."/>
            <person name="Griggs A."/>
            <person name="Gujja S."/>
            <person name="Heilman E."/>
            <person name="Heiman D."/>
            <person name="Howarth C."/>
            <person name="Mehta T."/>
            <person name="Neiman D."/>
            <person name="Pearson M."/>
            <person name="Roberts A."/>
            <person name="Saif S."/>
            <person name="Shea T."/>
            <person name="Shenoy N."/>
            <person name="Sisk P."/>
            <person name="Stolte C."/>
            <person name="Sykes S."/>
            <person name="White J."/>
            <person name="Yandava C."/>
            <person name="Haas B."/>
            <person name="Nusbaum C."/>
            <person name="Birren B."/>
        </authorList>
    </citation>
    <scope>NUCLEOTIDE SEQUENCE [LARGE SCALE GENOMIC DNA]</scope>
    <source>
        <strain evidence="4">ATCC 50818</strain>
    </source>
</reference>
<dbReference type="SUPFAM" id="SSF52058">
    <property type="entry name" value="L domain-like"/>
    <property type="match status" value="1"/>
</dbReference>
<feature type="region of interest" description="Disordered" evidence="3">
    <location>
        <begin position="1591"/>
        <end position="1784"/>
    </location>
</feature>
<feature type="compositionally biased region" description="Polar residues" evidence="3">
    <location>
        <begin position="762"/>
        <end position="781"/>
    </location>
</feature>
<feature type="compositionally biased region" description="Basic residues" evidence="3">
    <location>
        <begin position="800"/>
        <end position="819"/>
    </location>
</feature>
<name>F2UFC6_SALR5</name>
<dbReference type="InterPro" id="IPR001611">
    <property type="entry name" value="Leu-rich_rpt"/>
</dbReference>
<dbReference type="SMART" id="SM00369">
    <property type="entry name" value="LRR_TYP"/>
    <property type="match status" value="9"/>
</dbReference>
<feature type="compositionally biased region" description="Low complexity" evidence="3">
    <location>
        <begin position="782"/>
        <end position="799"/>
    </location>
</feature>
<dbReference type="SUPFAM" id="SSF52075">
    <property type="entry name" value="Outer arm dynein light chain 1"/>
    <property type="match status" value="1"/>
</dbReference>
<dbReference type="InterPro" id="IPR050836">
    <property type="entry name" value="SDS22/Internalin_LRR"/>
</dbReference>
<feature type="region of interest" description="Disordered" evidence="3">
    <location>
        <begin position="970"/>
        <end position="1005"/>
    </location>
</feature>
<sequence length="1994" mass="215152">MSSGDDDSVSMESSSSEGTTTASTTTSATTTATATGAHDSDGTTSLDPARDHRLSVSSIRFSDNDDDSDGADDDDDDGRDAGDDGDHAHGEEHGEEGKGEEDTPRASAGDAQHPLSTTLASWLEEKDPKDRQHLLDCNGVDVKQNPDTVQEMECFFTTFLAVRDVTSVFTQLTTLKILIAPQLTHIRGIEACPNLTELWICEGNVEDISPLATLTKLEKLYMYSNVIASLVPLGGCQELAHIDVEHNHISDISVLAQLPKLSFINAAHNALTQLPSSFATTTALHSLNIAGNNIADFSVSPIPYSSVGVDVDVDALLALRAVKSLRRLWLQGEDYNQNPVCRLSNYHAWIAFLLPSLELLDDFKPPPPKARDSLSLALDAKVVHTFALRHSLLAAAWLWAHDYMKSIYTMRNHFIKDIQVRMAAVKAAFEKNGEDTALQAYIDHLKAQGTQNDQFFEEKTGALPTSHDLYRWRRSMVESFLRLVDTGYIAIHDSQLHPVDISVVGQPAPHPRGNTKPWSAAAQRDVRSFFDAAKFKSYGVVACRVHHVLQVENTHLMDEHKNAIKKFMMRAQEEEQFGSVYYNDNDNANATTTTAANLPSHARRGRISFGDVTTKQGRNGKTTTTVGTLSAVSPSLARELLESDAAYEYLLLDVGGADAVEVDAAITHMCSNPSGGTVPYCLTNRLHTMKHVTQHLSADHSWPPSHFTRVLVVRAYVPGVMWANAREGTMTCKQALETARRRRPKLEPEQQQQQQQWDRKSSGLTSGRGKTSLASSVATLQSRAPTRAATSSSSSSVTSGRRRVGGYGPRSKRPPRRPRRVTECTGEDEADAADADGDDDDDDDDDDDGDDDDDEDDDENGGDGDKQTTAGADVSQGDCSGGGGGDGDGSKASEQGGRGSSSSNKGDKSGRSCADAADARTSVDSIGPMNDDEDEEGAEVHYIVPKGADMWFVPMYVMDVELCKNSLKLKPPSTSAPSTSSSSSSSENAQSGTSKPAMHVPDAVHSEWSRRKKLAGAIAGALSSSILPTLDADTRVFGGIDFASVTRVCLSGLALQSVTELKALPNLKHLNVGYNYLTSLAWIDSLPTLESLDVHHNRISSTDMTAAPRLRFLDLGANSITRALALTTLPAACPALQCMFLNDNPLLESDAVGVLHKLASKFADMRLITLEWSVVYRSSALHETPLPPTLNVRVSPFFQGERRHMCAVWTAPSTAANATSLLSTAAATTGDTTTAPQPPPCIHGTTSVSYSGAQPWEAYRTCQELLLCAESNDAGVLHHVAPQGVTALRRASCMNDAGFSNLGAYAHSVAVPEVVKGVLVRTAATSTQHVVQDGVADFARERGFAQVEWIALHTCRVSTFKLPRSWHDTLTSLSLVDNALSSLKFVRSLPSLRFLDVGHNEIQALDDVATLPHLSTLMLSFNFVHDLRPLRDMLSLTTLYIDHNCISNPREIFHLRELEALRVLNVAANAFCRKRKVVPFVLYYLSGRLTMLNDRLVTKSDLDLARRLFDGVLTIDMIADNVGEDQCEFVRTLDLPHCALREARLSDEMRFEHLYSLNLEDNNMTTLEPLAGLKFLRVLCLNSNRIRKFAANHRPRSADPHATTPAMALPAGNSSTRSGRGSGGSGSSSGGNGSRKERTSALRGQLLSRSTSSIPNSTSSGSSASTTAAAGGGRRTGSPSTARRLALASSRDDVTGPAAKYSSNGASSSGGGGGVLTRGRGVSSTDGARCSSPLGRSAGASRGVRTPPPARRTQSPLPNRARGGALRHRGNSVAGAASSSSSSSTAAASAAASSATSLRRGMWVNSQRPAGSHTLERSSRSTSVVEDAASADPVFPSLEVLMLANNGIHKLEPLQLHRMPKLHTLFLQSNDISSTVGISNLAALNALILDHNRIKTIAKDTLSTCPKLRDLHMNANRLLEVDNLSGNPHLQRVYLQSNRFSALEDLSGLRQSKRLKELVVAENPFARRRDSRLEIIHYLPQQKKAVVQASSKPK</sequence>
<feature type="compositionally biased region" description="Acidic residues" evidence="3">
    <location>
        <begin position="64"/>
        <end position="78"/>
    </location>
</feature>
<dbReference type="SMART" id="SM00365">
    <property type="entry name" value="LRR_SD22"/>
    <property type="match status" value="8"/>
</dbReference>
<keyword evidence="1" id="KW-0433">Leucine-rich repeat</keyword>
<dbReference type="SMART" id="SM00364">
    <property type="entry name" value="LRR_BAC"/>
    <property type="match status" value="4"/>
</dbReference>